<reference evidence="2 3" key="1">
    <citation type="submission" date="2016-07" db="EMBL/GenBank/DDBJ databases">
        <title>Pervasive Adenine N6-methylation of Active Genes in Fungi.</title>
        <authorList>
            <consortium name="DOE Joint Genome Institute"/>
            <person name="Mondo S.J."/>
            <person name="Dannebaum R.O."/>
            <person name="Kuo R.C."/>
            <person name="Labutti K."/>
            <person name="Haridas S."/>
            <person name="Kuo A."/>
            <person name="Salamov A."/>
            <person name="Ahrendt S.R."/>
            <person name="Lipzen A."/>
            <person name="Sullivan W."/>
            <person name="Andreopoulos W.B."/>
            <person name="Clum A."/>
            <person name="Lindquist E."/>
            <person name="Daum C."/>
            <person name="Ramamoorthy G.K."/>
            <person name="Gryganskyi A."/>
            <person name="Culley D."/>
            <person name="Magnuson J.K."/>
            <person name="James T.Y."/>
            <person name="O'Malley M.A."/>
            <person name="Stajich J.E."/>
            <person name="Spatafora J.W."/>
            <person name="Visel A."/>
            <person name="Grigoriev I.V."/>
        </authorList>
    </citation>
    <scope>NUCLEOTIDE SEQUENCE [LARGE SCALE GENOMIC DNA]</scope>
    <source>
        <strain evidence="2 3">CBS 115471</strain>
    </source>
</reference>
<organism evidence="2 3">
    <name type="scientific">Clohesyomyces aquaticus</name>
    <dbReference type="NCBI Taxonomy" id="1231657"/>
    <lineage>
        <taxon>Eukaryota</taxon>
        <taxon>Fungi</taxon>
        <taxon>Dikarya</taxon>
        <taxon>Ascomycota</taxon>
        <taxon>Pezizomycotina</taxon>
        <taxon>Dothideomycetes</taxon>
        <taxon>Pleosporomycetidae</taxon>
        <taxon>Pleosporales</taxon>
        <taxon>Lindgomycetaceae</taxon>
        <taxon>Clohesyomyces</taxon>
    </lineage>
</organism>
<protein>
    <recommendedName>
        <fullName evidence="4">EthD domain-containing protein</fullName>
    </recommendedName>
</protein>
<dbReference type="OrthoDB" id="4892971at2759"/>
<dbReference type="Proteomes" id="UP000193144">
    <property type="component" value="Unassembled WGS sequence"/>
</dbReference>
<dbReference type="PANTHER" id="PTHR40260">
    <property type="entry name" value="BLR8190 PROTEIN"/>
    <property type="match status" value="1"/>
</dbReference>
<dbReference type="InterPro" id="IPR011008">
    <property type="entry name" value="Dimeric_a/b-barrel"/>
</dbReference>
<dbReference type="EMBL" id="MCFA01000015">
    <property type="protein sequence ID" value="ORY16994.1"/>
    <property type="molecule type" value="Genomic_DNA"/>
</dbReference>
<evidence type="ECO:0008006" key="4">
    <source>
        <dbReference type="Google" id="ProtNLM"/>
    </source>
</evidence>
<dbReference type="NCBIfam" id="TIGR02118">
    <property type="entry name" value="EthD family reductase"/>
    <property type="match status" value="1"/>
</dbReference>
<dbReference type="PANTHER" id="PTHR40260:SF2">
    <property type="entry name" value="BLR8190 PROTEIN"/>
    <property type="match status" value="1"/>
</dbReference>
<proteinExistence type="inferred from homology"/>
<dbReference type="Gene3D" id="3.30.70.100">
    <property type="match status" value="1"/>
</dbReference>
<gene>
    <name evidence="2" type="ORF">BCR34DRAFT_556404</name>
</gene>
<dbReference type="AlphaFoldDB" id="A0A1Y2A3G8"/>
<comment type="similarity">
    <text evidence="1">Belongs to the tpcK family.</text>
</comment>
<evidence type="ECO:0000313" key="3">
    <source>
        <dbReference type="Proteomes" id="UP000193144"/>
    </source>
</evidence>
<dbReference type="InterPro" id="IPR009799">
    <property type="entry name" value="EthD_dom"/>
</dbReference>
<evidence type="ECO:0000256" key="1">
    <source>
        <dbReference type="ARBA" id="ARBA00005986"/>
    </source>
</evidence>
<sequence length="128" mass="13932">MGHKTAIVVAYPSTHPSTKEPLKFDMSYYLSGHMPMIERAWGPYGMKSWSINTFPAPCPLTGETPPYLVQTTCFFGSVEDFKVALEKGGEETKKDVERFSNVFPVIWVGDGGASGRVGGLEGEGIPQA</sequence>
<name>A0A1Y2A3G8_9PLEO</name>
<keyword evidence="3" id="KW-1185">Reference proteome</keyword>
<accession>A0A1Y2A3G8</accession>
<comment type="caution">
    <text evidence="2">The sequence shown here is derived from an EMBL/GenBank/DDBJ whole genome shotgun (WGS) entry which is preliminary data.</text>
</comment>
<dbReference type="GO" id="GO:0016491">
    <property type="term" value="F:oxidoreductase activity"/>
    <property type="evidence" value="ECO:0007669"/>
    <property type="project" value="InterPro"/>
</dbReference>
<dbReference type="SUPFAM" id="SSF54909">
    <property type="entry name" value="Dimeric alpha+beta barrel"/>
    <property type="match status" value="1"/>
</dbReference>
<evidence type="ECO:0000313" key="2">
    <source>
        <dbReference type="EMBL" id="ORY16994.1"/>
    </source>
</evidence>